<dbReference type="GO" id="GO:0016491">
    <property type="term" value="F:oxidoreductase activity"/>
    <property type="evidence" value="ECO:0007669"/>
    <property type="project" value="InterPro"/>
</dbReference>
<sequence length="187" mass="20942">MPDKIRIMHAKEVIENIMTRTSVRSYENRPVEKEKIITLLKAGMAAPSAVDRRPWYFYVVTDRQKLAAIKTATPNAAMAAKAPLAIIVCGDMNKALTGNDHELWAQDASAATENILLAAHALGLGAVWTATYPVEERVEAITRLFDIPQHLIPFNTIVIGYPKTEGHPKDKWNESDVNWDNYEDTNK</sequence>
<dbReference type="Pfam" id="PF00881">
    <property type="entry name" value="Nitroreductase"/>
    <property type="match status" value="2"/>
</dbReference>
<reference evidence="3 4" key="1">
    <citation type="submission" date="2019-08" db="EMBL/GenBank/DDBJ databases">
        <title>In-depth cultivation of the pig gut microbiome towards novel bacterial diversity and tailored functional studies.</title>
        <authorList>
            <person name="Wylensek D."/>
            <person name="Hitch T.C.A."/>
            <person name="Clavel T."/>
        </authorList>
    </citation>
    <scope>NUCLEOTIDE SEQUENCE [LARGE SCALE GENOMIC DNA]</scope>
    <source>
        <strain evidence="3 4">LKV-178-WT-2A</strain>
    </source>
</reference>
<evidence type="ECO:0000313" key="4">
    <source>
        <dbReference type="Proteomes" id="UP000438914"/>
    </source>
</evidence>
<dbReference type="Proteomes" id="UP000438914">
    <property type="component" value="Unassembled WGS sequence"/>
</dbReference>
<dbReference type="Gene3D" id="3.40.109.10">
    <property type="entry name" value="NADH Oxidase"/>
    <property type="match status" value="1"/>
</dbReference>
<dbReference type="EMBL" id="VUNG01000019">
    <property type="protein sequence ID" value="MST84666.1"/>
    <property type="molecule type" value="Genomic_DNA"/>
</dbReference>
<dbReference type="InterPro" id="IPR029479">
    <property type="entry name" value="Nitroreductase"/>
</dbReference>
<evidence type="ECO:0000313" key="3">
    <source>
        <dbReference type="EMBL" id="MST84666.1"/>
    </source>
</evidence>
<proteinExistence type="predicted"/>
<organism evidence="3 4">
    <name type="scientific">Hallella mizrahii</name>
    <dbReference type="NCBI Taxonomy" id="2606637"/>
    <lineage>
        <taxon>Bacteria</taxon>
        <taxon>Pseudomonadati</taxon>
        <taxon>Bacteroidota</taxon>
        <taxon>Bacteroidia</taxon>
        <taxon>Bacteroidales</taxon>
        <taxon>Prevotellaceae</taxon>
        <taxon>Hallella</taxon>
    </lineage>
</organism>
<name>A0A7K0KFF1_9BACT</name>
<feature type="domain" description="Nitroreductase" evidence="2">
    <location>
        <begin position="17"/>
        <end position="71"/>
    </location>
</feature>
<evidence type="ECO:0000259" key="2">
    <source>
        <dbReference type="Pfam" id="PF00881"/>
    </source>
</evidence>
<dbReference type="CDD" id="cd02150">
    <property type="entry name" value="nitroreductase"/>
    <property type="match status" value="1"/>
</dbReference>
<gene>
    <name evidence="3" type="ORF">FYJ73_08290</name>
</gene>
<protein>
    <submittedName>
        <fullName evidence="3">Nitroreductase family protein</fullName>
    </submittedName>
</protein>
<dbReference type="PANTHER" id="PTHR23026:SF123">
    <property type="entry name" value="NAD(P)H NITROREDUCTASE RV3131-RELATED"/>
    <property type="match status" value="1"/>
</dbReference>
<feature type="region of interest" description="Disordered" evidence="1">
    <location>
        <begin position="168"/>
        <end position="187"/>
    </location>
</feature>
<feature type="domain" description="Nitroreductase" evidence="2">
    <location>
        <begin position="74"/>
        <end position="161"/>
    </location>
</feature>
<comment type="caution">
    <text evidence="3">The sequence shown here is derived from an EMBL/GenBank/DDBJ whole genome shotgun (WGS) entry which is preliminary data.</text>
</comment>
<keyword evidence="4" id="KW-1185">Reference proteome</keyword>
<dbReference type="SUPFAM" id="SSF55469">
    <property type="entry name" value="FMN-dependent nitroreductase-like"/>
    <property type="match status" value="1"/>
</dbReference>
<dbReference type="PANTHER" id="PTHR23026">
    <property type="entry name" value="NADPH NITROREDUCTASE"/>
    <property type="match status" value="1"/>
</dbReference>
<dbReference type="InterPro" id="IPR050627">
    <property type="entry name" value="Nitroreductase/BluB"/>
</dbReference>
<accession>A0A7K0KFF1</accession>
<evidence type="ECO:0000256" key="1">
    <source>
        <dbReference type="SAM" id="MobiDB-lite"/>
    </source>
</evidence>
<dbReference type="InterPro" id="IPR000415">
    <property type="entry name" value="Nitroreductase-like"/>
</dbReference>
<dbReference type="AlphaFoldDB" id="A0A7K0KFF1"/>